<evidence type="ECO:0000256" key="1">
    <source>
        <dbReference type="SAM" id="MobiDB-lite"/>
    </source>
</evidence>
<dbReference type="EMBL" id="JAIWYP010000002">
    <property type="protein sequence ID" value="KAH3868584.1"/>
    <property type="molecule type" value="Genomic_DNA"/>
</dbReference>
<organism evidence="2 3">
    <name type="scientific">Dreissena polymorpha</name>
    <name type="common">Zebra mussel</name>
    <name type="synonym">Mytilus polymorpha</name>
    <dbReference type="NCBI Taxonomy" id="45954"/>
    <lineage>
        <taxon>Eukaryota</taxon>
        <taxon>Metazoa</taxon>
        <taxon>Spiralia</taxon>
        <taxon>Lophotrochozoa</taxon>
        <taxon>Mollusca</taxon>
        <taxon>Bivalvia</taxon>
        <taxon>Autobranchia</taxon>
        <taxon>Heteroconchia</taxon>
        <taxon>Euheterodonta</taxon>
        <taxon>Imparidentia</taxon>
        <taxon>Neoheterodontei</taxon>
        <taxon>Myida</taxon>
        <taxon>Dreissenoidea</taxon>
        <taxon>Dreissenidae</taxon>
        <taxon>Dreissena</taxon>
    </lineage>
</organism>
<dbReference type="AlphaFoldDB" id="A0A9D4M3B8"/>
<accession>A0A9D4M3B8</accession>
<evidence type="ECO:0000313" key="3">
    <source>
        <dbReference type="Proteomes" id="UP000828390"/>
    </source>
</evidence>
<dbReference type="Proteomes" id="UP000828390">
    <property type="component" value="Unassembled WGS sequence"/>
</dbReference>
<sequence length="50" mass="5700">MSEDGEFLDDGTDLLESFDDSLSNKMASDTKSEDVARKKKKKRKIFSIRS</sequence>
<gene>
    <name evidence="2" type="ORF">DPMN_031734</name>
</gene>
<keyword evidence="3" id="KW-1185">Reference proteome</keyword>
<reference evidence="2" key="2">
    <citation type="submission" date="2020-11" db="EMBL/GenBank/DDBJ databases">
        <authorList>
            <person name="McCartney M.A."/>
            <person name="Auch B."/>
            <person name="Kono T."/>
            <person name="Mallez S."/>
            <person name="Becker A."/>
            <person name="Gohl D.M."/>
            <person name="Silverstein K.A.T."/>
            <person name="Koren S."/>
            <person name="Bechman K.B."/>
            <person name="Herman A."/>
            <person name="Abrahante J.E."/>
            <person name="Garbe J."/>
        </authorList>
    </citation>
    <scope>NUCLEOTIDE SEQUENCE</scope>
    <source>
        <strain evidence="2">Duluth1</strain>
        <tissue evidence="2">Whole animal</tissue>
    </source>
</reference>
<feature type="region of interest" description="Disordered" evidence="1">
    <location>
        <begin position="24"/>
        <end position="50"/>
    </location>
</feature>
<comment type="caution">
    <text evidence="2">The sequence shown here is derived from an EMBL/GenBank/DDBJ whole genome shotgun (WGS) entry which is preliminary data.</text>
</comment>
<reference evidence="2" key="1">
    <citation type="journal article" date="2019" name="bioRxiv">
        <title>The Genome of the Zebra Mussel, Dreissena polymorpha: A Resource for Invasive Species Research.</title>
        <authorList>
            <person name="McCartney M.A."/>
            <person name="Auch B."/>
            <person name="Kono T."/>
            <person name="Mallez S."/>
            <person name="Zhang Y."/>
            <person name="Obille A."/>
            <person name="Becker A."/>
            <person name="Abrahante J.E."/>
            <person name="Garbe J."/>
            <person name="Badalamenti J.P."/>
            <person name="Herman A."/>
            <person name="Mangelson H."/>
            <person name="Liachko I."/>
            <person name="Sullivan S."/>
            <person name="Sone E.D."/>
            <person name="Koren S."/>
            <person name="Silverstein K.A.T."/>
            <person name="Beckman K.B."/>
            <person name="Gohl D.M."/>
        </authorList>
    </citation>
    <scope>NUCLEOTIDE SEQUENCE</scope>
    <source>
        <strain evidence="2">Duluth1</strain>
        <tissue evidence="2">Whole animal</tissue>
    </source>
</reference>
<protein>
    <submittedName>
        <fullName evidence="2">Uncharacterized protein</fullName>
    </submittedName>
</protein>
<feature type="compositionally biased region" description="Basic residues" evidence="1">
    <location>
        <begin position="37"/>
        <end position="50"/>
    </location>
</feature>
<name>A0A9D4M3B8_DREPO</name>
<proteinExistence type="predicted"/>
<evidence type="ECO:0000313" key="2">
    <source>
        <dbReference type="EMBL" id="KAH3868584.1"/>
    </source>
</evidence>